<dbReference type="OrthoDB" id="1934936at2"/>
<gene>
    <name evidence="6" type="ORF">FD25_GL002563</name>
</gene>
<dbReference type="InterPro" id="IPR050347">
    <property type="entry name" value="Bact_Beta-galactosidase"/>
</dbReference>
<dbReference type="InterPro" id="IPR014718">
    <property type="entry name" value="GH-type_carb-bd"/>
</dbReference>
<dbReference type="EC" id="3.2.1.23" evidence="2"/>
<name>A0A0R1LSC4_9LACO</name>
<dbReference type="SMART" id="SM01038">
    <property type="entry name" value="Bgal_small_N"/>
    <property type="match status" value="1"/>
</dbReference>
<dbReference type="InterPro" id="IPR004199">
    <property type="entry name" value="B-gal_small/dom_5"/>
</dbReference>
<proteinExistence type="predicted"/>
<evidence type="ECO:0000256" key="1">
    <source>
        <dbReference type="ARBA" id="ARBA00001412"/>
    </source>
</evidence>
<protein>
    <recommendedName>
        <fullName evidence="2">beta-galactosidase</fullName>
        <ecNumber evidence="2">3.2.1.23</ecNumber>
    </recommendedName>
</protein>
<dbReference type="PATRIC" id="fig|1423715.3.peg.2644"/>
<evidence type="ECO:0000313" key="7">
    <source>
        <dbReference type="Proteomes" id="UP000051955"/>
    </source>
</evidence>
<dbReference type="PANTHER" id="PTHR46323:SF2">
    <property type="entry name" value="BETA-GALACTOSIDASE"/>
    <property type="match status" value="1"/>
</dbReference>
<dbReference type="Pfam" id="PF02929">
    <property type="entry name" value="Bgal_small_N"/>
    <property type="match status" value="1"/>
</dbReference>
<dbReference type="GO" id="GO:0009341">
    <property type="term" value="C:beta-galactosidase complex"/>
    <property type="evidence" value="ECO:0007669"/>
    <property type="project" value="InterPro"/>
</dbReference>
<dbReference type="AlphaFoldDB" id="A0A0R1LSC4"/>
<dbReference type="Proteomes" id="UP000051955">
    <property type="component" value="Unassembled WGS sequence"/>
</dbReference>
<evidence type="ECO:0000259" key="5">
    <source>
        <dbReference type="SMART" id="SM01038"/>
    </source>
</evidence>
<evidence type="ECO:0000256" key="4">
    <source>
        <dbReference type="ARBA" id="ARBA00023295"/>
    </source>
</evidence>
<dbReference type="PANTHER" id="PTHR46323">
    <property type="entry name" value="BETA-GALACTOSIDASE"/>
    <property type="match status" value="1"/>
</dbReference>
<accession>A0A0R1LSC4</accession>
<dbReference type="GO" id="GO:0005990">
    <property type="term" value="P:lactose catabolic process"/>
    <property type="evidence" value="ECO:0007669"/>
    <property type="project" value="TreeGrafter"/>
</dbReference>
<keyword evidence="4" id="KW-0326">Glycosidase</keyword>
<dbReference type="SUPFAM" id="SSF74650">
    <property type="entry name" value="Galactose mutarotase-like"/>
    <property type="match status" value="1"/>
</dbReference>
<keyword evidence="3" id="KW-0378">Hydrolase</keyword>
<dbReference type="STRING" id="1423715.FD25_GL002563"/>
<evidence type="ECO:0000313" key="6">
    <source>
        <dbReference type="EMBL" id="KRK96100.1"/>
    </source>
</evidence>
<reference evidence="6 7" key="1">
    <citation type="journal article" date="2015" name="Genome Announc.">
        <title>Expanding the biotechnology potential of lactobacilli through comparative genomics of 213 strains and associated genera.</title>
        <authorList>
            <person name="Sun Z."/>
            <person name="Harris H.M."/>
            <person name="McCann A."/>
            <person name="Guo C."/>
            <person name="Argimon S."/>
            <person name="Zhang W."/>
            <person name="Yang X."/>
            <person name="Jeffery I.B."/>
            <person name="Cooney J.C."/>
            <person name="Kagawa T.F."/>
            <person name="Liu W."/>
            <person name="Song Y."/>
            <person name="Salvetti E."/>
            <person name="Wrobel A."/>
            <person name="Rasinkangas P."/>
            <person name="Parkhill J."/>
            <person name="Rea M.C."/>
            <person name="O'Sullivan O."/>
            <person name="Ritari J."/>
            <person name="Douillard F.P."/>
            <person name="Paul Ross R."/>
            <person name="Yang R."/>
            <person name="Briner A.E."/>
            <person name="Felis G.E."/>
            <person name="de Vos W.M."/>
            <person name="Barrangou R."/>
            <person name="Klaenhammer T.R."/>
            <person name="Caufield P.W."/>
            <person name="Cui Y."/>
            <person name="Zhang H."/>
            <person name="O'Toole P.W."/>
        </authorList>
    </citation>
    <scope>NUCLEOTIDE SEQUENCE [LARGE SCALE GENOMIC DNA]</scope>
    <source>
        <strain evidence="6 7">DSM 19394</strain>
    </source>
</reference>
<dbReference type="EMBL" id="AZDV01000005">
    <property type="protein sequence ID" value="KRK96100.1"/>
    <property type="molecule type" value="Genomic_DNA"/>
</dbReference>
<dbReference type="GO" id="GO:0004565">
    <property type="term" value="F:beta-galactosidase activity"/>
    <property type="evidence" value="ECO:0007669"/>
    <property type="project" value="UniProtKB-EC"/>
</dbReference>
<dbReference type="GO" id="GO:0030246">
    <property type="term" value="F:carbohydrate binding"/>
    <property type="evidence" value="ECO:0007669"/>
    <property type="project" value="InterPro"/>
</dbReference>
<dbReference type="InterPro" id="IPR011013">
    <property type="entry name" value="Gal_mutarotase_sf_dom"/>
</dbReference>
<organism evidence="6 7">
    <name type="scientific">Levilactobacillus acidifarinae DSM 19394 = JCM 15949</name>
    <dbReference type="NCBI Taxonomy" id="1423715"/>
    <lineage>
        <taxon>Bacteria</taxon>
        <taxon>Bacillati</taxon>
        <taxon>Bacillota</taxon>
        <taxon>Bacilli</taxon>
        <taxon>Lactobacillales</taxon>
        <taxon>Lactobacillaceae</taxon>
        <taxon>Levilactobacillus</taxon>
    </lineage>
</organism>
<keyword evidence="7" id="KW-1185">Reference proteome</keyword>
<dbReference type="Gene3D" id="2.70.98.10">
    <property type="match status" value="1"/>
</dbReference>
<comment type="catalytic activity">
    <reaction evidence="1">
        <text>Hydrolysis of terminal non-reducing beta-D-galactose residues in beta-D-galactosides.</text>
        <dbReference type="EC" id="3.2.1.23"/>
    </reaction>
</comment>
<evidence type="ECO:0000256" key="2">
    <source>
        <dbReference type="ARBA" id="ARBA00012756"/>
    </source>
</evidence>
<comment type="caution">
    <text evidence="6">The sequence shown here is derived from an EMBL/GenBank/DDBJ whole genome shotgun (WGS) entry which is preliminary data.</text>
</comment>
<evidence type="ECO:0000256" key="3">
    <source>
        <dbReference type="ARBA" id="ARBA00022801"/>
    </source>
</evidence>
<dbReference type="RefSeq" id="WP_057801518.1">
    <property type="nucleotide sequence ID" value="NZ_AZDV01000005.1"/>
</dbReference>
<feature type="domain" description="Beta galactosidase small chain/" evidence="5">
    <location>
        <begin position="18"/>
        <end position="317"/>
    </location>
</feature>
<sequence>MANTTAKLHVVYGDGTLGLHGEGFQYIFSYERGGLESLKRDGKEWLYRVPKPTFWRATTDNDRGNRFSEKSAMWLGADLFSPCTDIEVAVNGQVITLPIAPENNRYSDHETADKVTIRFTYTTTTVPATTMTVSYTVDATGEIRVQAHFNGQAGLPELPALGIRFSMPTAAQGFTYRGLSGETYPDRMAGGQPGDYQVTGLPVTPYMVPQECGMHMATERATVTRAITLNNADPDTEPFSLTFKQAGTPFNFSCLPYTAEELENATHIEELPLLRRTVFTVFGAVRGVGGIDSWGADVEAKYHLPADRDYDFEFVIAGTQD</sequence>